<comment type="caution">
    <text evidence="1">The sequence shown here is derived from an EMBL/GenBank/DDBJ whole genome shotgun (WGS) entry which is preliminary data.</text>
</comment>
<accession>A0A430BWR0</accession>
<sequence>MIDRLFIKPAPGLSVRDPDAPDRAPIPAHGKGVLRSTFWVRRLADGDVVETTEAAIAAATKKTAAAEKKDENQ</sequence>
<dbReference type="Proteomes" id="UP000287401">
    <property type="component" value="Unassembled WGS sequence"/>
</dbReference>
<dbReference type="InterPro" id="IPR024400">
    <property type="entry name" value="DUF2635"/>
</dbReference>
<dbReference type="AlphaFoldDB" id="A0A430BWR0"/>
<protein>
    <submittedName>
        <fullName evidence="1">DUF2635 domain-containing protein</fullName>
    </submittedName>
</protein>
<proteinExistence type="predicted"/>
<reference evidence="1 2" key="1">
    <citation type="submission" date="2018-07" db="EMBL/GenBank/DDBJ databases">
        <title>Genomic and Epidemiologic Investigation of an Indolent Hospital Outbreak.</title>
        <authorList>
            <person name="Johnson R.C."/>
            <person name="Deming C."/>
            <person name="Conlan S."/>
            <person name="Zellmer C.J."/>
            <person name="Michelin A.V."/>
            <person name="Lee-Lin S."/>
            <person name="Thomas P.J."/>
            <person name="Park M."/>
            <person name="Weingarten R.A."/>
            <person name="Less J."/>
            <person name="Dekker J.P."/>
            <person name="Frank K.M."/>
            <person name="Musser K.A."/>
            <person name="Mcquiston J.R."/>
            <person name="Henderson D.K."/>
            <person name="Lau A.F."/>
            <person name="Palmore T.N."/>
            <person name="Segre J.A."/>
        </authorList>
    </citation>
    <scope>NUCLEOTIDE SEQUENCE [LARGE SCALE GENOMIC DNA]</scope>
    <source>
        <strain evidence="1 2">SK-NIH.Env6_1116</strain>
    </source>
</reference>
<dbReference type="Pfam" id="PF10948">
    <property type="entry name" value="DUF2635"/>
    <property type="match status" value="1"/>
</dbReference>
<evidence type="ECO:0000313" key="1">
    <source>
        <dbReference type="EMBL" id="RSU57194.1"/>
    </source>
</evidence>
<dbReference type="RefSeq" id="WP_125998198.1">
    <property type="nucleotide sequence ID" value="NZ_QRAL01000009.1"/>
</dbReference>
<gene>
    <name evidence="1" type="ORF">DAH51_10300</name>
</gene>
<dbReference type="EMBL" id="QRAL01000009">
    <property type="protein sequence ID" value="RSU57194.1"/>
    <property type="molecule type" value="Genomic_DNA"/>
</dbReference>
<name>A0A430BWR0_SPHYA</name>
<evidence type="ECO:0000313" key="2">
    <source>
        <dbReference type="Proteomes" id="UP000287401"/>
    </source>
</evidence>
<organism evidence="1 2">
    <name type="scientific">Sphingobium yanoikuyae</name>
    <name type="common">Sphingomonas yanoikuyae</name>
    <dbReference type="NCBI Taxonomy" id="13690"/>
    <lineage>
        <taxon>Bacteria</taxon>
        <taxon>Pseudomonadati</taxon>
        <taxon>Pseudomonadota</taxon>
        <taxon>Alphaproteobacteria</taxon>
        <taxon>Sphingomonadales</taxon>
        <taxon>Sphingomonadaceae</taxon>
        <taxon>Sphingobium</taxon>
    </lineage>
</organism>